<feature type="compositionally biased region" description="Low complexity" evidence="1">
    <location>
        <begin position="9"/>
        <end position="19"/>
    </location>
</feature>
<evidence type="ECO:0000256" key="1">
    <source>
        <dbReference type="SAM" id="MobiDB-lite"/>
    </source>
</evidence>
<proteinExistence type="predicted"/>
<name>A0A1Y5HX96_OSTTA</name>
<organism evidence="2">
    <name type="scientific">Ostreococcus tauri</name>
    <name type="common">Marine green alga</name>
    <dbReference type="NCBI Taxonomy" id="70448"/>
    <lineage>
        <taxon>Eukaryota</taxon>
        <taxon>Viridiplantae</taxon>
        <taxon>Chlorophyta</taxon>
        <taxon>Mamiellophyceae</taxon>
        <taxon>Mamiellales</taxon>
        <taxon>Bathycoccaceae</taxon>
        <taxon>Ostreococcus</taxon>
    </lineage>
</organism>
<feature type="non-terminal residue" evidence="2">
    <location>
        <position position="150"/>
    </location>
</feature>
<protein>
    <submittedName>
        <fullName evidence="2">Uncharacterized protein</fullName>
    </submittedName>
</protein>
<evidence type="ECO:0000313" key="2">
    <source>
        <dbReference type="EMBL" id="OUS41918.1"/>
    </source>
</evidence>
<feature type="compositionally biased region" description="Acidic residues" evidence="1">
    <location>
        <begin position="20"/>
        <end position="38"/>
    </location>
</feature>
<accession>A0A1Y5HX96</accession>
<sequence length="150" mass="16010">MHPRQSPRTPVVTAPPAADEPSDADGTVDDVAYADENEVGSLATEPPTTGKKKRGRSPNWLACEIVAAFLARQYASRDGAASSKREVRQNSAARVYPAILRALDRAGLCSWSLESGKLPQSAQESVTSRTDKTAEAAIYLKGDALKQGLK</sequence>
<gene>
    <name evidence="2" type="ORF">BE221DRAFT_45699</name>
</gene>
<reference evidence="2" key="1">
    <citation type="submission" date="2017-04" db="EMBL/GenBank/DDBJ databases">
        <title>Population genomics of picophytoplankton unveils novel chromosome hypervariability.</title>
        <authorList>
            <consortium name="DOE Joint Genome Institute"/>
            <person name="Blanc-Mathieu R."/>
            <person name="Krasovec M."/>
            <person name="Hebrard M."/>
            <person name="Yau S."/>
            <person name="Desgranges E."/>
            <person name="Martin J."/>
            <person name="Schackwitz W."/>
            <person name="Kuo A."/>
            <person name="Salin G."/>
            <person name="Donnadieu C."/>
            <person name="Desdevises Y."/>
            <person name="Sanchez-Ferandin S."/>
            <person name="Moreau H."/>
            <person name="Rivals E."/>
            <person name="Grigoriev I.V."/>
            <person name="Grimsley N."/>
            <person name="Eyre-Walker A."/>
            <person name="Piganeau G."/>
        </authorList>
    </citation>
    <scope>NUCLEOTIDE SEQUENCE [LARGE SCALE GENOMIC DNA]</scope>
    <source>
        <strain evidence="2">RCC 1115</strain>
    </source>
</reference>
<dbReference type="AlphaFoldDB" id="A0A1Y5HX96"/>
<dbReference type="Proteomes" id="UP000195557">
    <property type="component" value="Unassembled WGS sequence"/>
</dbReference>
<feature type="region of interest" description="Disordered" evidence="1">
    <location>
        <begin position="1"/>
        <end position="57"/>
    </location>
</feature>
<dbReference type="EMBL" id="KZ155839">
    <property type="protein sequence ID" value="OUS41918.1"/>
    <property type="molecule type" value="Genomic_DNA"/>
</dbReference>